<name>A0AA94L1A2_DESDE</name>
<proteinExistence type="predicted"/>
<comment type="caution">
    <text evidence="3">The sequence shown here is derived from an EMBL/GenBank/DDBJ whole genome shotgun (WGS) entry which is preliminary data.</text>
</comment>
<accession>A0AA94L1A2</accession>
<dbReference type="Proteomes" id="UP000182680">
    <property type="component" value="Unassembled WGS sequence"/>
</dbReference>
<evidence type="ECO:0000259" key="2">
    <source>
        <dbReference type="Pfam" id="PF18798"/>
    </source>
</evidence>
<dbReference type="InterPro" id="IPR040824">
    <property type="entry name" value="LPD3"/>
</dbReference>
<dbReference type="Pfam" id="PF18798">
    <property type="entry name" value="LPD3"/>
    <property type="match status" value="1"/>
</dbReference>
<dbReference type="RefSeq" id="WP_072311254.1">
    <property type="nucleotide sequence ID" value="NZ_FPIW01000005.1"/>
</dbReference>
<feature type="domain" description="Large polyvalent protein-associated" evidence="2">
    <location>
        <begin position="927"/>
        <end position="1027"/>
    </location>
</feature>
<gene>
    <name evidence="3" type="ORF">SAMN02910291_00461</name>
</gene>
<sequence>MSLLDNLDNEKARRLWDEKVREKATPEVGTALDIAPGVFVGPAITGRQPEVKDSTSFFDKPIVNLADADRDFVEPEPLAPFVDIMPADEAMRVFGERRKAVGQQFEAEIRGLGQTLHTLRNSLNIRSPAELKKLAAQSDLPPSIVDDDPAFARKKVESDSYAQNVSLSLEKFTDRSMVTPAYLKDADILDQLALASDTNLMALEKEIKEKHQGFFDAGAIGAVRHAADYGMVSREMRTLLLKELKGGKLTTEEEERLSVYRLVEEYGALRYADMPLGQQALWGTVGSLGVPMYGMIEGGVKNVLSWKGSTMIGAGALHGALAGGGVLSAPGAFGGALAGMGAAFAGGSFVDIAEQEAAGLYGTLREIEDESGNRIDRDVAKVLSVVYGGFAAGLEVYGMHGLGKMFPGIEKLISKEAATNTLAFVQKNPTVLSKIASAGLRSARGVSGEVLTEGVQESLAVLAENAALSTSNVNQAYTGFGEGAERVVGTAKETVKAMLIPGGAGFSARMGRSIRAQGKFDNTMSQLADYQASMMDSIAKTAQQSTTFKDMPETAQSLVQALADGGIVPENVYLKPEAAQVYFYQEGNPDLIQVAEAMGITPEVLEESLTLGTDIAVPTQLAAAHIMQDEARYEALKPDMRFDPDMPTITDAAALAEMVEDAGQRNAYLESFIAPYIEEENKALSRHEERMAIAQPYVEQLTHAGYQQTQAQAYGTVIAANAERMAPVFGMTPAEYLEKRLAGFMPMTPEEFMGLGRNGLESLEADRAYSQLMEDMGVKKGMGRVQKRRVLQPEFAYAWGKVNPESFANTYGKDTYLEMRRQFGPGFFARKGQGVGIDVLAHDFSSEQRGGYDLNRNDFDVDAFAEKVMMPHDEFESSLRQSIGRGALWQPKNADVDLDTPVKVVAVQPRFAGKKLWELMKGRDKGALRKELVGTYTNTDTGWSIKLTKNGFDHAVSSATRRGVGGMEHMEAVASLPALIENAVLVESHKDKKDQGLAAVHRMYAPMSLGKEMYAVKLTVKESAEGMVAEIEDLRRLYDVSLEKKMPGDLFAPPPDAKESLAGSATPTPGISEISLRSLLEDVNDSKGNPFFQPEALFHADSAKPRGGIRQMADGRYIVGLFKKADSSTILHETAHFWLEELRDASKLETAPEWVGEAWGKLQQAYGFEGLVDGKDSESIAAWTRIQERFAREFEAYAREGKAPSWELQSAFNKFRNWLTEIYRTVRSLLGNDGVSEQAREVFDTLLATQEEIELSQRRASGDSVMDLIGDTVKPELRDRYAQAAQRAYDNASALIANRRLVEQRKAVREFREQATALVDSNPTYQMLKRLREDGIDFEALKEAVPEDMAYKLREKWKGARGEGKGLIRKGGTLDLLDVAAQFNEDSLTGLVAALTDTPTRREAIDAEVQRRLEQWNSEYDAEVEYSNAMDEALAIELEALTGRKQASPASLRREFDLLVDAKKLSELDPQYKSLKARLRQDARVAREAYRAGKKEASEKGRVDMGKLRTKLAEVRETERLRRVALGASYRARMERDHIIKQLRKDAASKIVNDAYKQQVLRILSNWKGLGTESMVPRDPVGMPSFKDFVASNVSLFDDPATFAPEFIENGSTGRAGDLTLEQLREVRRVVKELTHQGRVHNRMLANREKTEIAVVAGKCAKQMEKLSAKKVLSEREGMLGTIQGALRKGLSSLTSVRFMARAMDGFTDHGPNHDAWLFPLQEARSLEMLHTRNMDEMLKDAMQPIVQAGKLTTAFEIEGVALPRDVSRLWKGLWDMDKVYSVALNMGNAGNLKALMRGYGWNEQDLRTITARLTETEWRAIEKTWDAIDSIYPLLNETVMALKGSPLAKVEAQPFMVRTADGKTITVKGGYYPLIFDHRLSDKAAEQIDTDALLNGMEAVLRHPNPKSGMTNERKGGTLPPHLTLNVIDRHVRDSIHYATHALPLRDTMRLFRDADFKEAFVQAAGVENYQQLLPWLRGIARPDGERLTGMHAAMDWLARRGSMYALGANMKTALLQLTSVGNSWSEVGTGNFFTAASTILSSPMQSIQTIREKSAYMNERAKLMDDTLRREYERMRASGVAGVRFMNVNYALDTVQRAQFALISSLDATVAFPTWLAAYDKAIAQGIEESRAVAMADGAVVAAQGGGGPIDTPSVMRQAGFMRMLCPFMSFALADFNRKMETVRGLEEWRRTGNSAIAPGVAMRDFAFQWVMPVALTTLMLSLGRDGELPEAEDYVWEALGFYSMGVPIVRDFARMAESTYSSDGIKGGRTPLMFAGVGNAIKGMGHAAKAIGNDDERATYLAIKEATNAVGFALGLGTPQIWRTIEGSQAYFVDEKGGVLAPLLGKPYPRKD</sequence>
<evidence type="ECO:0000313" key="4">
    <source>
        <dbReference type="Proteomes" id="UP000182680"/>
    </source>
</evidence>
<evidence type="ECO:0000313" key="3">
    <source>
        <dbReference type="EMBL" id="SFW22724.1"/>
    </source>
</evidence>
<evidence type="ECO:0000256" key="1">
    <source>
        <dbReference type="SAM" id="MobiDB-lite"/>
    </source>
</evidence>
<feature type="region of interest" description="Disordered" evidence="1">
    <location>
        <begin position="1049"/>
        <end position="1069"/>
    </location>
</feature>
<protein>
    <recommendedName>
        <fullName evidence="2">Large polyvalent protein-associated domain-containing protein</fullName>
    </recommendedName>
</protein>
<reference evidence="4" key="1">
    <citation type="submission" date="2016-11" db="EMBL/GenBank/DDBJ databases">
        <authorList>
            <person name="Jaros S."/>
            <person name="Januszkiewicz K."/>
            <person name="Wedrychowicz H."/>
        </authorList>
    </citation>
    <scope>NUCLEOTIDE SEQUENCE [LARGE SCALE GENOMIC DNA]</scope>
    <source>
        <strain evidence="4">DSM 7057</strain>
    </source>
</reference>
<organism evidence="3 4">
    <name type="scientific">Desulfovibrio desulfuricans</name>
    <dbReference type="NCBI Taxonomy" id="876"/>
    <lineage>
        <taxon>Bacteria</taxon>
        <taxon>Pseudomonadati</taxon>
        <taxon>Thermodesulfobacteriota</taxon>
        <taxon>Desulfovibrionia</taxon>
        <taxon>Desulfovibrionales</taxon>
        <taxon>Desulfovibrionaceae</taxon>
        <taxon>Desulfovibrio</taxon>
    </lineage>
</organism>
<dbReference type="EMBL" id="FPIW01000005">
    <property type="protein sequence ID" value="SFW22724.1"/>
    <property type="molecule type" value="Genomic_DNA"/>
</dbReference>